<dbReference type="EMBL" id="CM042018">
    <property type="protein sequence ID" value="KAI3829369.1"/>
    <property type="molecule type" value="Genomic_DNA"/>
</dbReference>
<protein>
    <submittedName>
        <fullName evidence="1">Uncharacterized protein</fullName>
    </submittedName>
</protein>
<gene>
    <name evidence="1" type="ORF">L1987_03491</name>
</gene>
<organism evidence="1 2">
    <name type="scientific">Smallanthus sonchifolius</name>
    <dbReference type="NCBI Taxonomy" id="185202"/>
    <lineage>
        <taxon>Eukaryota</taxon>
        <taxon>Viridiplantae</taxon>
        <taxon>Streptophyta</taxon>
        <taxon>Embryophyta</taxon>
        <taxon>Tracheophyta</taxon>
        <taxon>Spermatophyta</taxon>
        <taxon>Magnoliopsida</taxon>
        <taxon>eudicotyledons</taxon>
        <taxon>Gunneridae</taxon>
        <taxon>Pentapetalae</taxon>
        <taxon>asterids</taxon>
        <taxon>campanulids</taxon>
        <taxon>Asterales</taxon>
        <taxon>Asteraceae</taxon>
        <taxon>Asteroideae</taxon>
        <taxon>Heliantheae alliance</taxon>
        <taxon>Millerieae</taxon>
        <taxon>Smallanthus</taxon>
    </lineage>
</organism>
<keyword evidence="2" id="KW-1185">Reference proteome</keyword>
<reference evidence="1 2" key="2">
    <citation type="journal article" date="2022" name="Mol. Ecol. Resour.">
        <title>The genomes of chicory, endive, great burdock and yacon provide insights into Asteraceae paleo-polyploidization history and plant inulin production.</title>
        <authorList>
            <person name="Fan W."/>
            <person name="Wang S."/>
            <person name="Wang H."/>
            <person name="Wang A."/>
            <person name="Jiang F."/>
            <person name="Liu H."/>
            <person name="Zhao H."/>
            <person name="Xu D."/>
            <person name="Zhang Y."/>
        </authorList>
    </citation>
    <scope>NUCLEOTIDE SEQUENCE [LARGE SCALE GENOMIC DNA]</scope>
    <source>
        <strain evidence="2">cv. Yunnan</strain>
        <tissue evidence="1">Leaves</tissue>
    </source>
</reference>
<name>A0ACB9KAU7_9ASTR</name>
<sequence>MILTMRSLVKIPGLGVRQQTTTPLNHVSRSHWISPTGSLSYPLKTSVPGPINPSPNPYPFFTIQFDLLSDSSHLLQEFANFSRCRSSLRRSRERQSLSKSRAPTPLIT</sequence>
<proteinExistence type="predicted"/>
<dbReference type="Proteomes" id="UP001056120">
    <property type="component" value="Linkage Group LG01"/>
</dbReference>
<evidence type="ECO:0000313" key="1">
    <source>
        <dbReference type="EMBL" id="KAI3829369.1"/>
    </source>
</evidence>
<evidence type="ECO:0000313" key="2">
    <source>
        <dbReference type="Proteomes" id="UP001056120"/>
    </source>
</evidence>
<reference evidence="2" key="1">
    <citation type="journal article" date="2022" name="Mol. Ecol. Resour.">
        <title>The genomes of chicory, endive, great burdock and yacon provide insights into Asteraceae palaeo-polyploidization history and plant inulin production.</title>
        <authorList>
            <person name="Fan W."/>
            <person name="Wang S."/>
            <person name="Wang H."/>
            <person name="Wang A."/>
            <person name="Jiang F."/>
            <person name="Liu H."/>
            <person name="Zhao H."/>
            <person name="Xu D."/>
            <person name="Zhang Y."/>
        </authorList>
    </citation>
    <scope>NUCLEOTIDE SEQUENCE [LARGE SCALE GENOMIC DNA]</scope>
    <source>
        <strain evidence="2">cv. Yunnan</strain>
    </source>
</reference>
<comment type="caution">
    <text evidence="1">The sequence shown here is derived from an EMBL/GenBank/DDBJ whole genome shotgun (WGS) entry which is preliminary data.</text>
</comment>
<accession>A0ACB9KAU7</accession>